<proteinExistence type="predicted"/>
<sequence>MDFPALHPPRTVGRLLYQPLATYPVAVAVQLPQAPQLDLGQLCALLLGEIRLWNDPKLAQAGGVRLPALPVLVISRSDPNAASFAVSQTCSTESRNWRERIGVRSRWQAGASKLVSGLEAQRAALALPGSLTVMLPSELPPGAQSARLRAVGGEYFGFERARFGFAVPRGLREPWQGAVQLPSDPYAPLPAANAPDAYPLRGLLWGVALEQQKYRGRGRARAEALRDLLRALRSGGVPEGLAPLPNLPLPGTFFYGAKPLP</sequence>
<organism evidence="1 2">
    <name type="scientific">Deinobacterium chartae</name>
    <dbReference type="NCBI Taxonomy" id="521158"/>
    <lineage>
        <taxon>Bacteria</taxon>
        <taxon>Thermotogati</taxon>
        <taxon>Deinococcota</taxon>
        <taxon>Deinococci</taxon>
        <taxon>Deinococcales</taxon>
        <taxon>Deinococcaceae</taxon>
        <taxon>Deinobacterium</taxon>
    </lineage>
</organism>
<gene>
    <name evidence="1" type="ORF">HNR42_001594</name>
</gene>
<accession>A0A841I190</accession>
<dbReference type="EMBL" id="JACHHG010000005">
    <property type="protein sequence ID" value="MBB6098169.1"/>
    <property type="molecule type" value="Genomic_DNA"/>
</dbReference>
<dbReference type="Gene3D" id="3.40.190.10">
    <property type="entry name" value="Periplasmic binding protein-like II"/>
    <property type="match status" value="1"/>
</dbReference>
<reference evidence="1 2" key="1">
    <citation type="submission" date="2020-08" db="EMBL/GenBank/DDBJ databases">
        <title>Genomic Encyclopedia of Type Strains, Phase IV (KMG-IV): sequencing the most valuable type-strain genomes for metagenomic binning, comparative biology and taxonomic classification.</title>
        <authorList>
            <person name="Goeker M."/>
        </authorList>
    </citation>
    <scope>NUCLEOTIDE SEQUENCE [LARGE SCALE GENOMIC DNA]</scope>
    <source>
        <strain evidence="1 2">DSM 21458</strain>
    </source>
</reference>
<name>A0A841I190_9DEIO</name>
<dbReference type="AlphaFoldDB" id="A0A841I190"/>
<comment type="caution">
    <text evidence="1">The sequence shown here is derived from an EMBL/GenBank/DDBJ whole genome shotgun (WGS) entry which is preliminary data.</text>
</comment>
<evidence type="ECO:0000313" key="1">
    <source>
        <dbReference type="EMBL" id="MBB6098169.1"/>
    </source>
</evidence>
<dbReference type="SUPFAM" id="SSF53850">
    <property type="entry name" value="Periplasmic binding protein-like II"/>
    <property type="match status" value="1"/>
</dbReference>
<protein>
    <submittedName>
        <fullName evidence="1">Phosphate transport system substrate-binding protein</fullName>
    </submittedName>
</protein>
<dbReference type="Proteomes" id="UP000569951">
    <property type="component" value="Unassembled WGS sequence"/>
</dbReference>
<keyword evidence="2" id="KW-1185">Reference proteome</keyword>
<evidence type="ECO:0000313" key="2">
    <source>
        <dbReference type="Proteomes" id="UP000569951"/>
    </source>
</evidence>